<dbReference type="KEGG" id="crs:FQB35_14225"/>
<dbReference type="GO" id="GO:0006355">
    <property type="term" value="P:regulation of DNA-templated transcription"/>
    <property type="evidence" value="ECO:0007669"/>
    <property type="project" value="InterPro"/>
</dbReference>
<proteinExistence type="predicted"/>
<dbReference type="InterPro" id="IPR001789">
    <property type="entry name" value="Sig_transdc_resp-reg_receiver"/>
</dbReference>
<dbReference type="GO" id="GO:0032993">
    <property type="term" value="C:protein-DNA complex"/>
    <property type="evidence" value="ECO:0007669"/>
    <property type="project" value="TreeGrafter"/>
</dbReference>
<evidence type="ECO:0000256" key="8">
    <source>
        <dbReference type="PROSITE-ProRule" id="PRU00169"/>
    </source>
</evidence>
<accession>A0A5C0SIS0</accession>
<reference evidence="12 13" key="1">
    <citation type="submission" date="2019-07" db="EMBL/GenBank/DDBJ databases">
        <title>Complete genome of Crassaminicella thermophila SY095.</title>
        <authorList>
            <person name="Li X."/>
        </authorList>
    </citation>
    <scope>NUCLEOTIDE SEQUENCE [LARGE SCALE GENOMIC DNA]</scope>
    <source>
        <strain evidence="12 13">SY095</strain>
    </source>
</reference>
<gene>
    <name evidence="12" type="ORF">FQB35_14225</name>
</gene>
<dbReference type="Pfam" id="PF00486">
    <property type="entry name" value="Trans_reg_C"/>
    <property type="match status" value="1"/>
</dbReference>
<dbReference type="PROSITE" id="PS51755">
    <property type="entry name" value="OMPR_PHOB"/>
    <property type="match status" value="1"/>
</dbReference>
<dbReference type="PROSITE" id="PS50110">
    <property type="entry name" value="RESPONSE_REGULATORY"/>
    <property type="match status" value="1"/>
</dbReference>
<dbReference type="InterPro" id="IPR039420">
    <property type="entry name" value="WalR-like"/>
</dbReference>
<dbReference type="OrthoDB" id="9790442at2"/>
<evidence type="ECO:0000256" key="4">
    <source>
        <dbReference type="ARBA" id="ARBA00023015"/>
    </source>
</evidence>
<feature type="domain" description="Response regulatory" evidence="10">
    <location>
        <begin position="5"/>
        <end position="118"/>
    </location>
</feature>
<dbReference type="SMART" id="SM00862">
    <property type="entry name" value="Trans_reg_C"/>
    <property type="match status" value="1"/>
</dbReference>
<dbReference type="FunFam" id="3.40.50.2300:FF:000001">
    <property type="entry name" value="DNA-binding response regulator PhoB"/>
    <property type="match status" value="1"/>
</dbReference>
<dbReference type="InterPro" id="IPR011006">
    <property type="entry name" value="CheY-like_superfamily"/>
</dbReference>
<keyword evidence="4" id="KW-0805">Transcription regulation</keyword>
<dbReference type="FunFam" id="1.10.10.10:FF:000018">
    <property type="entry name" value="DNA-binding response regulator ResD"/>
    <property type="match status" value="1"/>
</dbReference>
<evidence type="ECO:0000256" key="1">
    <source>
        <dbReference type="ARBA" id="ARBA00018672"/>
    </source>
</evidence>
<keyword evidence="6" id="KW-0804">Transcription</keyword>
<protein>
    <recommendedName>
        <fullName evidence="1">Stage 0 sporulation protein A homolog</fullName>
    </recommendedName>
</protein>
<evidence type="ECO:0000259" key="11">
    <source>
        <dbReference type="PROSITE" id="PS51755"/>
    </source>
</evidence>
<organism evidence="12 13">
    <name type="scientific">Crassaminicella thermophila</name>
    <dbReference type="NCBI Taxonomy" id="2599308"/>
    <lineage>
        <taxon>Bacteria</taxon>
        <taxon>Bacillati</taxon>
        <taxon>Bacillota</taxon>
        <taxon>Clostridia</taxon>
        <taxon>Eubacteriales</taxon>
        <taxon>Clostridiaceae</taxon>
        <taxon>Crassaminicella</taxon>
    </lineage>
</organism>
<evidence type="ECO:0000256" key="7">
    <source>
        <dbReference type="ARBA" id="ARBA00024867"/>
    </source>
</evidence>
<dbReference type="Gene3D" id="3.40.50.2300">
    <property type="match status" value="1"/>
</dbReference>
<dbReference type="InterPro" id="IPR001867">
    <property type="entry name" value="OmpR/PhoB-type_DNA-bd"/>
</dbReference>
<dbReference type="GO" id="GO:0000156">
    <property type="term" value="F:phosphorelay response regulator activity"/>
    <property type="evidence" value="ECO:0007669"/>
    <property type="project" value="TreeGrafter"/>
</dbReference>
<evidence type="ECO:0000256" key="3">
    <source>
        <dbReference type="ARBA" id="ARBA00023012"/>
    </source>
</evidence>
<evidence type="ECO:0000313" key="12">
    <source>
        <dbReference type="EMBL" id="QEK13334.1"/>
    </source>
</evidence>
<feature type="domain" description="OmpR/PhoB-type" evidence="11">
    <location>
        <begin position="126"/>
        <end position="222"/>
    </location>
</feature>
<dbReference type="GO" id="GO:0005829">
    <property type="term" value="C:cytosol"/>
    <property type="evidence" value="ECO:0007669"/>
    <property type="project" value="TreeGrafter"/>
</dbReference>
<dbReference type="PANTHER" id="PTHR48111:SF73">
    <property type="entry name" value="ALKALINE PHOSPHATASE SYNTHESIS TRANSCRIPTIONAL REGULATORY PROTEIN PHOP"/>
    <property type="match status" value="1"/>
</dbReference>
<keyword evidence="13" id="KW-1185">Reference proteome</keyword>
<dbReference type="Pfam" id="PF00072">
    <property type="entry name" value="Response_reg"/>
    <property type="match status" value="1"/>
</dbReference>
<dbReference type="GO" id="GO:0000976">
    <property type="term" value="F:transcription cis-regulatory region binding"/>
    <property type="evidence" value="ECO:0007669"/>
    <property type="project" value="TreeGrafter"/>
</dbReference>
<dbReference type="CDD" id="cd00383">
    <property type="entry name" value="trans_reg_C"/>
    <property type="match status" value="1"/>
</dbReference>
<evidence type="ECO:0000256" key="6">
    <source>
        <dbReference type="ARBA" id="ARBA00023163"/>
    </source>
</evidence>
<evidence type="ECO:0000313" key="13">
    <source>
        <dbReference type="Proteomes" id="UP000324646"/>
    </source>
</evidence>
<comment type="function">
    <text evidence="7">May play the central regulatory role in sporulation. It may be an element of the effector pathway responsible for the activation of sporulation genes in response to nutritional stress. Spo0A may act in concert with spo0H (a sigma factor) to control the expression of some genes that are critical to the sporulation process.</text>
</comment>
<keyword evidence="2 8" id="KW-0597">Phosphoprotein</keyword>
<dbReference type="InterPro" id="IPR036388">
    <property type="entry name" value="WH-like_DNA-bd_sf"/>
</dbReference>
<dbReference type="CDD" id="cd17574">
    <property type="entry name" value="REC_OmpR"/>
    <property type="match status" value="1"/>
</dbReference>
<feature type="modified residue" description="4-aspartylphosphate" evidence="8">
    <location>
        <position position="54"/>
    </location>
</feature>
<dbReference type="PANTHER" id="PTHR48111">
    <property type="entry name" value="REGULATOR OF RPOS"/>
    <property type="match status" value="1"/>
</dbReference>
<keyword evidence="5 9" id="KW-0238">DNA-binding</keyword>
<name>A0A5C0SIS0_CRATE</name>
<dbReference type="Proteomes" id="UP000324646">
    <property type="component" value="Chromosome"/>
</dbReference>
<dbReference type="Gene3D" id="1.10.10.10">
    <property type="entry name" value="Winged helix-like DNA-binding domain superfamily/Winged helix DNA-binding domain"/>
    <property type="match status" value="1"/>
</dbReference>
<dbReference type="EMBL" id="CP042243">
    <property type="protein sequence ID" value="QEK13334.1"/>
    <property type="molecule type" value="Genomic_DNA"/>
</dbReference>
<dbReference type="RefSeq" id="WP_148810506.1">
    <property type="nucleotide sequence ID" value="NZ_CP042243.1"/>
</dbReference>
<dbReference type="AlphaFoldDB" id="A0A5C0SIS0"/>
<keyword evidence="3" id="KW-0902">Two-component regulatory system</keyword>
<evidence type="ECO:0000256" key="5">
    <source>
        <dbReference type="ARBA" id="ARBA00023125"/>
    </source>
</evidence>
<feature type="DNA-binding region" description="OmpR/PhoB-type" evidence="9">
    <location>
        <begin position="126"/>
        <end position="222"/>
    </location>
</feature>
<evidence type="ECO:0000256" key="2">
    <source>
        <dbReference type="ARBA" id="ARBA00022553"/>
    </source>
</evidence>
<sequence>MIRKKVLIIEDESRMRRLIGDYLKREGYDVLEAEDGQEGLDLFRQENIDLVILDIMLPKYDGWTVCREIRKESSVPVLMLTARSEESDELFGFELGADEYITKPFRPKILVARVKALLKRFNMEEESAISFEGIEIDCDAHKVFIDGKEIEMTPKEYELLVYLMNNEGKALTREQILDGVWGYDYYGDLRTVDTHIKRLRVKLKEKSNFVQTVRGVGYRFEVKK</sequence>
<dbReference type="SMART" id="SM00448">
    <property type="entry name" value="REC"/>
    <property type="match status" value="1"/>
</dbReference>
<dbReference type="SUPFAM" id="SSF52172">
    <property type="entry name" value="CheY-like"/>
    <property type="match status" value="1"/>
</dbReference>
<evidence type="ECO:0000259" key="10">
    <source>
        <dbReference type="PROSITE" id="PS50110"/>
    </source>
</evidence>
<dbReference type="Gene3D" id="6.10.250.690">
    <property type="match status" value="1"/>
</dbReference>
<evidence type="ECO:0000256" key="9">
    <source>
        <dbReference type="PROSITE-ProRule" id="PRU01091"/>
    </source>
</evidence>